<dbReference type="Proteomes" id="UP001238088">
    <property type="component" value="Unassembled WGS sequence"/>
</dbReference>
<name>A0ABU0AQY1_9BACI</name>
<keyword evidence="2" id="KW-1185">Reference proteome</keyword>
<comment type="caution">
    <text evidence="1">The sequence shown here is derived from an EMBL/GenBank/DDBJ whole genome shotgun (WGS) entry which is preliminary data.</text>
</comment>
<evidence type="ECO:0000313" key="2">
    <source>
        <dbReference type="Proteomes" id="UP001238088"/>
    </source>
</evidence>
<gene>
    <name evidence="1" type="ORF">J2S17_005623</name>
</gene>
<dbReference type="PANTHER" id="PTHR34822">
    <property type="entry name" value="GRPB DOMAIN PROTEIN (AFU_ORTHOLOGUE AFUA_1G01530)"/>
    <property type="match status" value="1"/>
</dbReference>
<dbReference type="InterPro" id="IPR007344">
    <property type="entry name" value="GrpB/CoaE"/>
</dbReference>
<dbReference type="SUPFAM" id="SSF81301">
    <property type="entry name" value="Nucleotidyltransferase"/>
    <property type="match status" value="1"/>
</dbReference>
<dbReference type="Pfam" id="PF04229">
    <property type="entry name" value="GrpB"/>
    <property type="match status" value="1"/>
</dbReference>
<organism evidence="1 2">
    <name type="scientific">Cytobacillus purgationiresistens</name>
    <dbReference type="NCBI Taxonomy" id="863449"/>
    <lineage>
        <taxon>Bacteria</taxon>
        <taxon>Bacillati</taxon>
        <taxon>Bacillota</taxon>
        <taxon>Bacilli</taxon>
        <taxon>Bacillales</taxon>
        <taxon>Bacillaceae</taxon>
        <taxon>Cytobacillus</taxon>
    </lineage>
</organism>
<dbReference type="EMBL" id="JAUSUB010000046">
    <property type="protein sequence ID" value="MDQ0273691.1"/>
    <property type="molecule type" value="Genomic_DNA"/>
</dbReference>
<accession>A0ABU0AQY1</accession>
<reference evidence="1 2" key="1">
    <citation type="submission" date="2023-07" db="EMBL/GenBank/DDBJ databases">
        <title>Genomic Encyclopedia of Type Strains, Phase IV (KMG-IV): sequencing the most valuable type-strain genomes for metagenomic binning, comparative biology and taxonomic classification.</title>
        <authorList>
            <person name="Goeker M."/>
        </authorList>
    </citation>
    <scope>NUCLEOTIDE SEQUENCE [LARGE SCALE GENOMIC DNA]</scope>
    <source>
        <strain evidence="1 2">DSM 23494</strain>
    </source>
</reference>
<proteinExistence type="predicted"/>
<dbReference type="PANTHER" id="PTHR34822:SF1">
    <property type="entry name" value="GRPB FAMILY PROTEIN"/>
    <property type="match status" value="1"/>
</dbReference>
<dbReference type="Gene3D" id="3.30.460.10">
    <property type="entry name" value="Beta Polymerase, domain 2"/>
    <property type="match status" value="1"/>
</dbReference>
<dbReference type="InterPro" id="IPR043519">
    <property type="entry name" value="NT_sf"/>
</dbReference>
<sequence length="140" mass="16073">MSQSECFSYVANVQVSDNYKDIIKIDKIHKSVNQGDEMLGLPKGEVFLTPWTEEWEEKFLLEKETIQKKISKYIVDVHHIGSTAVNYLSAKPIIDIAVEINKFSDGDYCSSHLESLGYSYRGTNILPDRHYFSKGKPRTH</sequence>
<evidence type="ECO:0000313" key="1">
    <source>
        <dbReference type="EMBL" id="MDQ0273691.1"/>
    </source>
</evidence>
<protein>
    <submittedName>
        <fullName evidence="1">GrpB-like predicted nucleotidyltransferase (UPF0157 family)</fullName>
    </submittedName>
</protein>